<dbReference type="Gene3D" id="3.30.360.10">
    <property type="entry name" value="Dihydrodipicolinate Reductase, domain 2"/>
    <property type="match status" value="1"/>
</dbReference>
<evidence type="ECO:0000256" key="1">
    <source>
        <dbReference type="ARBA" id="ARBA00005056"/>
    </source>
</evidence>
<dbReference type="Pfam" id="PF03447">
    <property type="entry name" value="NAD_binding_3"/>
    <property type="match status" value="1"/>
</dbReference>
<evidence type="ECO:0000256" key="3">
    <source>
        <dbReference type="ARBA" id="ARBA00006753"/>
    </source>
</evidence>
<dbReference type="GO" id="GO:0050661">
    <property type="term" value="F:NADP binding"/>
    <property type="evidence" value="ECO:0007669"/>
    <property type="project" value="InterPro"/>
</dbReference>
<keyword evidence="7 14" id="KW-0791">Threonine biosynthesis</keyword>
<evidence type="ECO:0000313" key="19">
    <source>
        <dbReference type="Proteomes" id="UP000287756"/>
    </source>
</evidence>
<name>A0A410MEE2_9BACI</name>
<dbReference type="FunFam" id="3.40.50.720:FF:000554">
    <property type="entry name" value="Homoserine dehydrogenase"/>
    <property type="match status" value="1"/>
</dbReference>
<evidence type="ECO:0000256" key="9">
    <source>
        <dbReference type="ARBA" id="ARBA00023053"/>
    </source>
</evidence>
<dbReference type="UniPathway" id="UPA00050">
    <property type="reaction ID" value="UER00063"/>
</dbReference>
<dbReference type="EC" id="1.1.1.3" evidence="4 14"/>
<evidence type="ECO:0000256" key="2">
    <source>
        <dbReference type="ARBA" id="ARBA00005062"/>
    </source>
</evidence>
<dbReference type="InterPro" id="IPR036291">
    <property type="entry name" value="NAD(P)-bd_dom_sf"/>
</dbReference>
<evidence type="ECO:0000259" key="16">
    <source>
        <dbReference type="Pfam" id="PF00742"/>
    </source>
</evidence>
<dbReference type="FunFam" id="3.30.360.10:FF:000005">
    <property type="entry name" value="Homoserine dehydrogenase"/>
    <property type="match status" value="1"/>
</dbReference>
<evidence type="ECO:0000256" key="8">
    <source>
        <dbReference type="ARBA" id="ARBA00023002"/>
    </source>
</evidence>
<accession>A0A410MEE2</accession>
<feature type="domain" description="Homoserine dehydrogenase catalytic" evidence="16">
    <location>
        <begin position="163"/>
        <end position="339"/>
    </location>
</feature>
<sequence length="350" mass="37977">MTIKVAFIGFGGVGQALAEIFIEKKKKLINAHDMEVSVVAVADLMKGSVYRPGGLEVKTVLECVRNDGSVETYPDDHQTIKGWSSIETIERCNADVIVEVTYTDVQTGEPAITHCHRAFEKGKSVITTNKGPVALAYKELTEKAEANNVFFGFEGTVMSGTPALRLPVETLAGNHIKEIKGILNGTTNFILTEMEKGMEYDKALEKAQQLGYAEADPTSDVEGYDIRYKTAILSSHVLGMPILHTDVSCEGITNLTMADVIEALEDGERWKLIARIINEGDTVKATVKPERIPIQDSLAGISGATNAIVFECDLSGPIMLTGAGAGLKETGFSLLIDLIHYKKRQTLAKI</sequence>
<feature type="binding site" evidence="13">
    <location>
        <begin position="9"/>
        <end position="14"/>
    </location>
    <ligand>
        <name>NADP(+)</name>
        <dbReference type="ChEBI" id="CHEBI:58349"/>
    </ligand>
</feature>
<dbReference type="GO" id="GO:0004412">
    <property type="term" value="F:homoserine dehydrogenase activity"/>
    <property type="evidence" value="ECO:0007669"/>
    <property type="project" value="UniProtKB-EC"/>
</dbReference>
<evidence type="ECO:0000256" key="5">
    <source>
        <dbReference type="ARBA" id="ARBA00013376"/>
    </source>
</evidence>
<keyword evidence="13 14" id="KW-0521">NADP</keyword>
<evidence type="ECO:0000259" key="17">
    <source>
        <dbReference type="Pfam" id="PF03447"/>
    </source>
</evidence>
<comment type="pathway">
    <text evidence="1 14">Amino-acid biosynthesis; L-threonine biosynthesis; L-threonine from L-aspartate: step 3/5.</text>
</comment>
<feature type="domain" description="Aspartate/homoserine dehydrogenase NAD-binding" evidence="17">
    <location>
        <begin position="9"/>
        <end position="150"/>
    </location>
</feature>
<evidence type="ECO:0000256" key="4">
    <source>
        <dbReference type="ARBA" id="ARBA00013213"/>
    </source>
</evidence>
<evidence type="ECO:0000256" key="14">
    <source>
        <dbReference type="RuleBase" id="RU000579"/>
    </source>
</evidence>
<reference evidence="18 19" key="1">
    <citation type="submission" date="2018-01" db="EMBL/GenBank/DDBJ databases">
        <title>The whole genome sequencing and assembly of Halobacillus litoralis ERB031 strain.</title>
        <authorList>
            <person name="Lee S.-J."/>
            <person name="Park M.-K."/>
            <person name="Kim J.-Y."/>
            <person name="Lee Y.-J."/>
            <person name="Yi H."/>
            <person name="Bahn Y.-S."/>
            <person name="Kim J.F."/>
            <person name="Lee D.-W."/>
        </authorList>
    </citation>
    <scope>NUCLEOTIDE SEQUENCE [LARGE SCALE GENOMIC DNA]</scope>
    <source>
        <strain evidence="18 19">ERB 031</strain>
    </source>
</reference>
<comment type="catalytic activity">
    <reaction evidence="11">
        <text>L-homoserine + NADP(+) = L-aspartate 4-semialdehyde + NADPH + H(+)</text>
        <dbReference type="Rhea" id="RHEA:15761"/>
        <dbReference type="ChEBI" id="CHEBI:15378"/>
        <dbReference type="ChEBI" id="CHEBI:57476"/>
        <dbReference type="ChEBI" id="CHEBI:57783"/>
        <dbReference type="ChEBI" id="CHEBI:58349"/>
        <dbReference type="ChEBI" id="CHEBI:537519"/>
        <dbReference type="EC" id="1.1.1.3"/>
    </reaction>
    <physiologicalReaction direction="right-to-left" evidence="11">
        <dbReference type="Rhea" id="RHEA:15763"/>
    </physiologicalReaction>
</comment>
<feature type="active site" description="Proton donor" evidence="12">
    <location>
        <position position="229"/>
    </location>
</feature>
<keyword evidence="8 14" id="KW-0560">Oxidoreductase</keyword>
<dbReference type="InterPro" id="IPR001342">
    <property type="entry name" value="HDH_cat"/>
</dbReference>
<dbReference type="Proteomes" id="UP000287756">
    <property type="component" value="Chromosome"/>
</dbReference>
<dbReference type="NCBIfam" id="NF004976">
    <property type="entry name" value="PRK06349.1"/>
    <property type="match status" value="1"/>
</dbReference>
<dbReference type="EMBL" id="CP026118">
    <property type="protein sequence ID" value="QAS53102.1"/>
    <property type="molecule type" value="Genomic_DNA"/>
</dbReference>
<dbReference type="RefSeq" id="WP_128525381.1">
    <property type="nucleotide sequence ID" value="NZ_CP026118.1"/>
</dbReference>
<comment type="pathway">
    <text evidence="2 14">Amino-acid biosynthesis; L-methionine biosynthesis via de novo pathway; L-homoserine from L-aspartate: step 3/3.</text>
</comment>
<keyword evidence="10 14" id="KW-0486">Methionine biosynthesis</keyword>
<proteinExistence type="inferred from homology"/>
<evidence type="ECO:0000256" key="15">
    <source>
        <dbReference type="RuleBase" id="RU004171"/>
    </source>
</evidence>
<dbReference type="AlphaFoldDB" id="A0A410MEE2"/>
<dbReference type="Pfam" id="PF00742">
    <property type="entry name" value="Homoserine_dh"/>
    <property type="match status" value="1"/>
</dbReference>
<keyword evidence="6 14" id="KW-0028">Amino-acid biosynthesis</keyword>
<dbReference type="PANTHER" id="PTHR43331">
    <property type="entry name" value="HOMOSERINE DEHYDROGENASE"/>
    <property type="match status" value="1"/>
</dbReference>
<keyword evidence="9" id="KW-0915">Sodium</keyword>
<feature type="binding site" evidence="13">
    <location>
        <position position="214"/>
    </location>
    <ligand>
        <name>L-homoserine</name>
        <dbReference type="ChEBI" id="CHEBI:57476"/>
    </ligand>
</feature>
<evidence type="ECO:0000256" key="10">
    <source>
        <dbReference type="ARBA" id="ARBA00023167"/>
    </source>
</evidence>
<protein>
    <recommendedName>
        <fullName evidence="5 14">Homoserine dehydrogenase</fullName>
        <ecNumber evidence="4 14">1.1.1.3</ecNumber>
    </recommendedName>
</protein>
<evidence type="ECO:0000256" key="7">
    <source>
        <dbReference type="ARBA" id="ARBA00022697"/>
    </source>
</evidence>
<dbReference type="OrthoDB" id="9808167at2"/>
<gene>
    <name evidence="18" type="ORF">HLI_13355</name>
</gene>
<dbReference type="PANTHER" id="PTHR43331:SF1">
    <property type="entry name" value="HOMOSERINE DEHYDROGENASE"/>
    <property type="match status" value="1"/>
</dbReference>
<evidence type="ECO:0000256" key="12">
    <source>
        <dbReference type="PIRSR" id="PIRSR036497-1"/>
    </source>
</evidence>
<dbReference type="SUPFAM" id="SSF55347">
    <property type="entry name" value="Glyceraldehyde-3-phosphate dehydrogenase-like, C-terminal domain"/>
    <property type="match status" value="1"/>
</dbReference>
<dbReference type="PROSITE" id="PS01042">
    <property type="entry name" value="HOMOSER_DHGENASE"/>
    <property type="match status" value="1"/>
</dbReference>
<dbReference type="KEGG" id="hli:HLI_13355"/>
<dbReference type="NCBIfam" id="NF004912">
    <property type="entry name" value="PRK06270.1"/>
    <property type="match status" value="1"/>
</dbReference>
<feature type="binding site" evidence="13">
    <location>
        <position position="130"/>
    </location>
    <ligand>
        <name>NADPH</name>
        <dbReference type="ChEBI" id="CHEBI:57783"/>
    </ligand>
</feature>
<dbReference type="Gene3D" id="3.40.50.720">
    <property type="entry name" value="NAD(P)-binding Rossmann-like Domain"/>
    <property type="match status" value="1"/>
</dbReference>
<dbReference type="UniPathway" id="UPA00051">
    <property type="reaction ID" value="UER00465"/>
</dbReference>
<comment type="similarity">
    <text evidence="3 15">Belongs to the homoserine dehydrogenase family.</text>
</comment>
<dbReference type="InterPro" id="IPR019811">
    <property type="entry name" value="HDH_CS"/>
</dbReference>
<evidence type="ECO:0000313" key="18">
    <source>
        <dbReference type="EMBL" id="QAS53102.1"/>
    </source>
</evidence>
<organism evidence="18 19">
    <name type="scientific">Halobacillus litoralis</name>
    <dbReference type="NCBI Taxonomy" id="45668"/>
    <lineage>
        <taxon>Bacteria</taxon>
        <taxon>Bacillati</taxon>
        <taxon>Bacillota</taxon>
        <taxon>Bacilli</taxon>
        <taxon>Bacillales</taxon>
        <taxon>Bacillaceae</taxon>
        <taxon>Halobacillus</taxon>
    </lineage>
</organism>
<evidence type="ECO:0000256" key="11">
    <source>
        <dbReference type="ARBA" id="ARBA00048841"/>
    </source>
</evidence>
<dbReference type="GO" id="GO:0009086">
    <property type="term" value="P:methionine biosynthetic process"/>
    <property type="evidence" value="ECO:0007669"/>
    <property type="project" value="UniProtKB-KW"/>
</dbReference>
<dbReference type="InterPro" id="IPR022697">
    <property type="entry name" value="HDH_short"/>
</dbReference>
<dbReference type="GO" id="GO:0009088">
    <property type="term" value="P:threonine biosynthetic process"/>
    <property type="evidence" value="ECO:0007669"/>
    <property type="project" value="UniProtKB-UniPathway"/>
</dbReference>
<evidence type="ECO:0000256" key="6">
    <source>
        <dbReference type="ARBA" id="ARBA00022605"/>
    </source>
</evidence>
<dbReference type="SUPFAM" id="SSF51735">
    <property type="entry name" value="NAD(P)-binding Rossmann-fold domains"/>
    <property type="match status" value="1"/>
</dbReference>
<dbReference type="PIRSF" id="PIRSF036497">
    <property type="entry name" value="HDH_short"/>
    <property type="match status" value="1"/>
</dbReference>
<evidence type="ECO:0000256" key="13">
    <source>
        <dbReference type="PIRSR" id="PIRSR036497-2"/>
    </source>
</evidence>
<dbReference type="InterPro" id="IPR005106">
    <property type="entry name" value="Asp/hSer_DH_NAD-bd"/>
</dbReference>